<reference evidence="1 2" key="1">
    <citation type="journal article" date="2019" name="Commun. Biol.">
        <title>The bagworm genome reveals a unique fibroin gene that provides high tensile strength.</title>
        <authorList>
            <person name="Kono N."/>
            <person name="Nakamura H."/>
            <person name="Ohtoshi R."/>
            <person name="Tomita M."/>
            <person name="Numata K."/>
            <person name="Arakawa K."/>
        </authorList>
    </citation>
    <scope>NUCLEOTIDE SEQUENCE [LARGE SCALE GENOMIC DNA]</scope>
</reference>
<dbReference type="Proteomes" id="UP000299102">
    <property type="component" value="Unassembled WGS sequence"/>
</dbReference>
<comment type="caution">
    <text evidence="1">The sequence shown here is derived from an EMBL/GenBank/DDBJ whole genome shotgun (WGS) entry which is preliminary data.</text>
</comment>
<keyword evidence="2" id="KW-1185">Reference proteome</keyword>
<accession>A0A4C1V2T4</accession>
<proteinExistence type="predicted"/>
<organism evidence="1 2">
    <name type="scientific">Eumeta variegata</name>
    <name type="common">Bagworm moth</name>
    <name type="synonym">Eumeta japonica</name>
    <dbReference type="NCBI Taxonomy" id="151549"/>
    <lineage>
        <taxon>Eukaryota</taxon>
        <taxon>Metazoa</taxon>
        <taxon>Ecdysozoa</taxon>
        <taxon>Arthropoda</taxon>
        <taxon>Hexapoda</taxon>
        <taxon>Insecta</taxon>
        <taxon>Pterygota</taxon>
        <taxon>Neoptera</taxon>
        <taxon>Endopterygota</taxon>
        <taxon>Lepidoptera</taxon>
        <taxon>Glossata</taxon>
        <taxon>Ditrysia</taxon>
        <taxon>Tineoidea</taxon>
        <taxon>Psychidae</taxon>
        <taxon>Oiketicinae</taxon>
        <taxon>Eumeta</taxon>
    </lineage>
</organism>
<protein>
    <submittedName>
        <fullName evidence="1">Uncharacterized protein</fullName>
    </submittedName>
</protein>
<evidence type="ECO:0000313" key="2">
    <source>
        <dbReference type="Proteomes" id="UP000299102"/>
    </source>
</evidence>
<name>A0A4C1V2T4_EUMVA</name>
<dbReference type="AlphaFoldDB" id="A0A4C1V2T4"/>
<gene>
    <name evidence="1" type="ORF">EVAR_18614_1</name>
</gene>
<evidence type="ECO:0000313" key="1">
    <source>
        <dbReference type="EMBL" id="GBP33133.1"/>
    </source>
</evidence>
<sequence length="101" mass="11705">MKLHYLGLIQPKFYSDTGSVQYCDRWRNRACERDDEQNRKSRSELRLIIERGTPTNDRSVVGIGVRSGTEIRIRSGAYLGRVPIRNEKRDPIGNQIETIDI</sequence>
<dbReference type="EMBL" id="BGZK01000269">
    <property type="protein sequence ID" value="GBP33133.1"/>
    <property type="molecule type" value="Genomic_DNA"/>
</dbReference>